<dbReference type="SUPFAM" id="SSF47113">
    <property type="entry name" value="Histone-fold"/>
    <property type="match status" value="1"/>
</dbReference>
<gene>
    <name evidence="10" type="primary">LOC103608998</name>
</gene>
<keyword evidence="2 6" id="KW-0158">Chromosome</keyword>
<sequence>MGLPCCRAPSARWWVQHPRPSAKAPARALRGVKRRLAVPCRHSPQAPPVTPAAASRVTRGSRPPSGRAAGAGARQKQDAHQPRHLQLAVRSDEELNKLLGRMTVAQGGVLPNIQAVLLPKKTESHQKAKGKCGRPPPGARRGHKCSFQSQPNREKGC</sequence>
<evidence type="ECO:0000256" key="6">
    <source>
        <dbReference type="RuleBase" id="RU003767"/>
    </source>
</evidence>
<accession>A0ABM0SFG3</accession>
<evidence type="ECO:0000256" key="7">
    <source>
        <dbReference type="SAM" id="MobiDB-lite"/>
    </source>
</evidence>
<evidence type="ECO:0000256" key="4">
    <source>
        <dbReference type="ARBA" id="ARBA00023125"/>
    </source>
</evidence>
<comment type="similarity">
    <text evidence="6">Belongs to the histone H2A family.</text>
</comment>
<keyword evidence="9" id="KW-1185">Reference proteome</keyword>
<dbReference type="Gene3D" id="1.10.20.10">
    <property type="entry name" value="Histone, subunit A"/>
    <property type="match status" value="1"/>
</dbReference>
<dbReference type="PRINTS" id="PR00620">
    <property type="entry name" value="HISTONEH2A"/>
</dbReference>
<evidence type="ECO:0000313" key="10">
    <source>
        <dbReference type="RefSeq" id="XP_008591604.1"/>
    </source>
</evidence>
<dbReference type="RefSeq" id="XP_008591604.1">
    <property type="nucleotide sequence ID" value="XM_008593382.1"/>
</dbReference>
<keyword evidence="4 6" id="KW-0238">DNA-binding</keyword>
<keyword evidence="5 6" id="KW-0544">Nucleosome core</keyword>
<dbReference type="Proteomes" id="UP000694923">
    <property type="component" value="Unplaced"/>
</dbReference>
<evidence type="ECO:0000256" key="3">
    <source>
        <dbReference type="ARBA" id="ARBA00022843"/>
    </source>
</evidence>
<dbReference type="InterPro" id="IPR032454">
    <property type="entry name" value="Histone_H2A_C"/>
</dbReference>
<dbReference type="InterPro" id="IPR002119">
    <property type="entry name" value="Histone_H2A"/>
</dbReference>
<dbReference type="GeneID" id="103608998"/>
<evidence type="ECO:0000313" key="9">
    <source>
        <dbReference type="Proteomes" id="UP000694923"/>
    </source>
</evidence>
<feature type="region of interest" description="Disordered" evidence="7">
    <location>
        <begin position="119"/>
        <end position="157"/>
    </location>
</feature>
<keyword evidence="3" id="KW-0832">Ubl conjugation</keyword>
<dbReference type="PANTHER" id="PTHR23430">
    <property type="entry name" value="HISTONE H2A"/>
    <property type="match status" value="1"/>
</dbReference>
<evidence type="ECO:0000256" key="5">
    <source>
        <dbReference type="ARBA" id="ARBA00023269"/>
    </source>
</evidence>
<feature type="compositionally biased region" description="Low complexity" evidence="7">
    <location>
        <begin position="60"/>
        <end position="74"/>
    </location>
</feature>
<protein>
    <recommendedName>
        <fullName evidence="6">Histone H2A</fullName>
    </recommendedName>
</protein>
<keyword evidence="6" id="KW-0539">Nucleus</keyword>
<evidence type="ECO:0000256" key="2">
    <source>
        <dbReference type="ARBA" id="ARBA00022454"/>
    </source>
</evidence>
<comment type="subunit">
    <text evidence="6">The nucleosome is a histone octamer containing two molecules each of H2A, H2B, H3 and H4 assembled in one H3-H4 heterotetramer and two H2A-H2B heterodimers. The octamer wraps approximately 147 bp of DNA.</text>
</comment>
<evidence type="ECO:0000259" key="8">
    <source>
        <dbReference type="Pfam" id="PF16211"/>
    </source>
</evidence>
<proteinExistence type="inferred from homology"/>
<comment type="subcellular location">
    <subcellularLocation>
        <location evidence="1">Chromosome</location>
    </subcellularLocation>
    <subcellularLocation>
        <location evidence="6">Nucleus</location>
    </subcellularLocation>
</comment>
<dbReference type="SMART" id="SM00414">
    <property type="entry name" value="H2A"/>
    <property type="match status" value="1"/>
</dbReference>
<name>A0ABM0SFG3_GALVR</name>
<organism evidence="9 10">
    <name type="scientific">Galeopterus variegatus</name>
    <name type="common">Malayan flying lemur</name>
    <name type="synonym">Cynocephalus variegatus</name>
    <dbReference type="NCBI Taxonomy" id="482537"/>
    <lineage>
        <taxon>Eukaryota</taxon>
        <taxon>Metazoa</taxon>
        <taxon>Chordata</taxon>
        <taxon>Craniata</taxon>
        <taxon>Vertebrata</taxon>
        <taxon>Euteleostomi</taxon>
        <taxon>Mammalia</taxon>
        <taxon>Eutheria</taxon>
        <taxon>Euarchontoglires</taxon>
        <taxon>Dermoptera</taxon>
        <taxon>Cynocephalidae</taxon>
        <taxon>Galeopterus</taxon>
    </lineage>
</organism>
<feature type="domain" description="Histone H2A C-terminal" evidence="8">
    <location>
        <begin position="93"/>
        <end position="127"/>
    </location>
</feature>
<dbReference type="Pfam" id="PF16211">
    <property type="entry name" value="Histone_H2A_C"/>
    <property type="match status" value="1"/>
</dbReference>
<reference evidence="10" key="1">
    <citation type="submission" date="2025-08" db="UniProtKB">
        <authorList>
            <consortium name="RefSeq"/>
        </authorList>
    </citation>
    <scope>IDENTIFICATION</scope>
</reference>
<dbReference type="InterPro" id="IPR009072">
    <property type="entry name" value="Histone-fold"/>
</dbReference>
<evidence type="ECO:0000256" key="1">
    <source>
        <dbReference type="ARBA" id="ARBA00004286"/>
    </source>
</evidence>
<feature type="region of interest" description="Disordered" evidence="7">
    <location>
        <begin position="39"/>
        <end position="84"/>
    </location>
</feature>